<organism evidence="1">
    <name type="scientific">marine metagenome</name>
    <dbReference type="NCBI Taxonomy" id="408172"/>
    <lineage>
        <taxon>unclassified sequences</taxon>
        <taxon>metagenomes</taxon>
        <taxon>ecological metagenomes</taxon>
    </lineage>
</organism>
<proteinExistence type="predicted"/>
<gene>
    <name evidence="1" type="ORF">METZ01_LOCUS431926</name>
</gene>
<dbReference type="AlphaFoldDB" id="A0A382Y6W6"/>
<protein>
    <submittedName>
        <fullName evidence="1">Uncharacterized protein</fullName>
    </submittedName>
</protein>
<sequence length="125" mass="14515">MVMLFDCQMCDPPKEWLGKSAPTEFRMSAPQQGWCVCENCVERELYEEPFEKTHWATLETTKLHQPKSFSYVSYATTDKPGGPWTEIIPDGTRWPTKRNRPGRSEHCRRVLRITIPCCLEGCESE</sequence>
<reference evidence="1" key="1">
    <citation type="submission" date="2018-05" db="EMBL/GenBank/DDBJ databases">
        <authorList>
            <person name="Lanie J.A."/>
            <person name="Ng W.-L."/>
            <person name="Kazmierczak K.M."/>
            <person name="Andrzejewski T.M."/>
            <person name="Davidsen T.M."/>
            <person name="Wayne K.J."/>
            <person name="Tettelin H."/>
            <person name="Glass J.I."/>
            <person name="Rusch D."/>
            <person name="Podicherti R."/>
            <person name="Tsui H.-C.T."/>
            <person name="Winkler M.E."/>
        </authorList>
    </citation>
    <scope>NUCLEOTIDE SEQUENCE</scope>
</reference>
<accession>A0A382Y6W6</accession>
<feature type="non-terminal residue" evidence="1">
    <location>
        <position position="125"/>
    </location>
</feature>
<dbReference type="EMBL" id="UINC01173460">
    <property type="protein sequence ID" value="SVD79072.1"/>
    <property type="molecule type" value="Genomic_DNA"/>
</dbReference>
<evidence type="ECO:0000313" key="1">
    <source>
        <dbReference type="EMBL" id="SVD79072.1"/>
    </source>
</evidence>
<name>A0A382Y6W6_9ZZZZ</name>